<organism evidence="1 2">
    <name type="scientific">Qipengyuania nanhaisediminis</name>
    <dbReference type="NCBI Taxonomy" id="604088"/>
    <lineage>
        <taxon>Bacteria</taxon>
        <taxon>Pseudomonadati</taxon>
        <taxon>Pseudomonadota</taxon>
        <taxon>Alphaproteobacteria</taxon>
        <taxon>Sphingomonadales</taxon>
        <taxon>Erythrobacteraceae</taxon>
        <taxon>Qipengyuania</taxon>
    </lineage>
</organism>
<dbReference type="Proteomes" id="UP000199331">
    <property type="component" value="Unassembled WGS sequence"/>
</dbReference>
<dbReference type="STRING" id="604088.SAMN04488060_1883"/>
<evidence type="ECO:0000313" key="1">
    <source>
        <dbReference type="EMBL" id="SFP21664.1"/>
    </source>
</evidence>
<sequence length="350" mass="37266">MTLRLMTWENPWPQELLRSLELPVVEQMAAGEPVEHAMPYESAGDPDLLEIAPRDMPVSLDAPPLQILPASAEQPPHFVQDRSVTGHNLMWMAAMSRLPMPQSVAAALEQKEGSAQAAIPLPEGAQRKARPWRFDGWLLLRGNGRSSISGGDRPSSYGASQVGGVLSHRLAHSSSHQPAVYLRASAALREPRESEAAFGLRARPFAGMPVQLHAEARLSDRSGQLEIRPALFATAGVERNGLPLGVTVRGYGQVGYVAGSYSSAFVDGMAVAEREAARFDLGKVEADLNAGAGAWGGAQKGASRLDVGPTASMDVRMGEVSARLSLDYRVRVAGDAEPGNGPAFTLSTGF</sequence>
<accession>A0A1I5NIQ4</accession>
<name>A0A1I5NIQ4_9SPHN</name>
<proteinExistence type="predicted"/>
<dbReference type="AlphaFoldDB" id="A0A1I5NIQ4"/>
<gene>
    <name evidence="1" type="ORF">SAMN04488060_1883</name>
</gene>
<reference evidence="2" key="1">
    <citation type="submission" date="2016-10" db="EMBL/GenBank/DDBJ databases">
        <authorList>
            <person name="Varghese N."/>
            <person name="Submissions S."/>
        </authorList>
    </citation>
    <scope>NUCLEOTIDE SEQUENCE [LARGE SCALE GENOMIC DNA]</scope>
    <source>
        <strain evidence="2">CGMCC 1.7715</strain>
    </source>
</reference>
<evidence type="ECO:0000313" key="2">
    <source>
        <dbReference type="Proteomes" id="UP000199331"/>
    </source>
</evidence>
<dbReference type="EMBL" id="FOWZ01000003">
    <property type="protein sequence ID" value="SFP21664.1"/>
    <property type="molecule type" value="Genomic_DNA"/>
</dbReference>
<keyword evidence="2" id="KW-1185">Reference proteome</keyword>
<protein>
    <submittedName>
        <fullName evidence="1">Uncharacterized protein</fullName>
    </submittedName>
</protein>